<comment type="similarity">
    <text evidence="1">Belongs to the PPR family. P subfamily.</text>
</comment>
<reference evidence="4" key="1">
    <citation type="submission" date="2022-04" db="EMBL/GenBank/DDBJ databases">
        <title>Carnegiea gigantea Genome sequencing and assembly v2.</title>
        <authorList>
            <person name="Copetti D."/>
            <person name="Sanderson M.J."/>
            <person name="Burquez A."/>
            <person name="Wojciechowski M.F."/>
        </authorList>
    </citation>
    <scope>NUCLEOTIDE SEQUENCE</scope>
    <source>
        <strain evidence="4">SGP5-SGP5p</strain>
        <tissue evidence="4">Aerial part</tissue>
    </source>
</reference>
<dbReference type="NCBIfam" id="TIGR00756">
    <property type="entry name" value="PPR"/>
    <property type="match status" value="3"/>
</dbReference>
<dbReference type="EMBL" id="JAKOGI010000127">
    <property type="protein sequence ID" value="KAJ8443059.1"/>
    <property type="molecule type" value="Genomic_DNA"/>
</dbReference>
<dbReference type="Proteomes" id="UP001153076">
    <property type="component" value="Unassembled WGS sequence"/>
</dbReference>
<dbReference type="PANTHER" id="PTHR47936:SF5">
    <property type="entry name" value="PENTACOTRIPEPTIDE-REPEAT REGION OF PRORP DOMAIN-CONTAINING PROTEIN"/>
    <property type="match status" value="1"/>
</dbReference>
<evidence type="ECO:0000313" key="4">
    <source>
        <dbReference type="EMBL" id="KAJ8443059.1"/>
    </source>
</evidence>
<dbReference type="Gene3D" id="1.25.40.10">
    <property type="entry name" value="Tetratricopeptide repeat domain"/>
    <property type="match status" value="2"/>
</dbReference>
<feature type="repeat" description="PPR" evidence="3">
    <location>
        <begin position="212"/>
        <end position="246"/>
    </location>
</feature>
<protein>
    <recommendedName>
        <fullName evidence="6">Pentatricopeptide repeat-containing protein</fullName>
    </recommendedName>
</protein>
<evidence type="ECO:0000256" key="1">
    <source>
        <dbReference type="ARBA" id="ARBA00007626"/>
    </source>
</evidence>
<dbReference type="PANTHER" id="PTHR47936">
    <property type="entry name" value="PPR_LONG DOMAIN-CONTAINING PROTEIN"/>
    <property type="match status" value="1"/>
</dbReference>
<dbReference type="GO" id="GO:0009507">
    <property type="term" value="C:chloroplast"/>
    <property type="evidence" value="ECO:0007669"/>
    <property type="project" value="TreeGrafter"/>
</dbReference>
<evidence type="ECO:0000256" key="3">
    <source>
        <dbReference type="PROSITE-ProRule" id="PRU00708"/>
    </source>
</evidence>
<evidence type="ECO:0000313" key="5">
    <source>
        <dbReference type="Proteomes" id="UP001153076"/>
    </source>
</evidence>
<keyword evidence="2" id="KW-0677">Repeat</keyword>
<dbReference type="GO" id="GO:0031930">
    <property type="term" value="P:mitochondria-nucleus signaling pathway"/>
    <property type="evidence" value="ECO:0007669"/>
    <property type="project" value="TreeGrafter"/>
</dbReference>
<dbReference type="GO" id="GO:0010019">
    <property type="term" value="P:chloroplast-nucleus signaling pathway"/>
    <property type="evidence" value="ECO:0007669"/>
    <property type="project" value="TreeGrafter"/>
</dbReference>
<dbReference type="AlphaFoldDB" id="A0A9Q1KGG0"/>
<dbReference type="InterPro" id="IPR011990">
    <property type="entry name" value="TPR-like_helical_dom_sf"/>
</dbReference>
<accession>A0A9Q1KGG0</accession>
<feature type="repeat" description="PPR" evidence="3">
    <location>
        <begin position="352"/>
        <end position="386"/>
    </location>
</feature>
<proteinExistence type="inferred from homology"/>
<dbReference type="Pfam" id="PF13041">
    <property type="entry name" value="PPR_2"/>
    <property type="match status" value="2"/>
</dbReference>
<dbReference type="OrthoDB" id="185373at2759"/>
<organism evidence="4 5">
    <name type="scientific">Carnegiea gigantea</name>
    <dbReference type="NCBI Taxonomy" id="171969"/>
    <lineage>
        <taxon>Eukaryota</taxon>
        <taxon>Viridiplantae</taxon>
        <taxon>Streptophyta</taxon>
        <taxon>Embryophyta</taxon>
        <taxon>Tracheophyta</taxon>
        <taxon>Spermatophyta</taxon>
        <taxon>Magnoliopsida</taxon>
        <taxon>eudicotyledons</taxon>
        <taxon>Gunneridae</taxon>
        <taxon>Pentapetalae</taxon>
        <taxon>Caryophyllales</taxon>
        <taxon>Cactineae</taxon>
        <taxon>Cactaceae</taxon>
        <taxon>Cactoideae</taxon>
        <taxon>Echinocereeae</taxon>
        <taxon>Carnegiea</taxon>
    </lineage>
</organism>
<feature type="repeat" description="PPR" evidence="3">
    <location>
        <begin position="317"/>
        <end position="351"/>
    </location>
</feature>
<feature type="repeat" description="PPR" evidence="3">
    <location>
        <begin position="247"/>
        <end position="281"/>
    </location>
</feature>
<dbReference type="InterPro" id="IPR002885">
    <property type="entry name" value="PPR_rpt"/>
</dbReference>
<evidence type="ECO:0008006" key="6">
    <source>
        <dbReference type="Google" id="ProtNLM"/>
    </source>
</evidence>
<keyword evidence="5" id="KW-1185">Reference proteome</keyword>
<name>A0A9Q1KGG0_9CARY</name>
<dbReference type="Pfam" id="PF01535">
    <property type="entry name" value="PPR"/>
    <property type="match status" value="1"/>
</dbReference>
<dbReference type="PROSITE" id="PS51375">
    <property type="entry name" value="PPR"/>
    <property type="match status" value="4"/>
</dbReference>
<comment type="caution">
    <text evidence="4">The sequence shown here is derived from an EMBL/GenBank/DDBJ whole genome shotgun (WGS) entry which is preliminary data.</text>
</comment>
<sequence length="440" mass="49649">MYPGTLGQLTFDESYKSLLVTQTPNSTKVENPEQHQWSSISNQKMSKASAGVQRIFTIPKPKQPQPQPKPATFPVSIKELANEPDPEKLANTFKQQAAVSVSFRNRHNIYDFTIARLALAKRFSLIEDILESHKDFKEISHEGFAIRIISLYGKAGMFDHARKLFDELPQLDCVRTVKSFNALLKAGVECKRFDEMCTMFRELPSELSITLNRVSFNTIIHALCARGLLDEGLLMLDELKNKGLSPDVITFNTLLDAFYREKGFHGGERIWAIMVAHNVAPITRSYNLRLQAMVDAGELANAVAFFDSFKKDGLKPDVNTFNALIKGLCDLGDVAEAKKWYDRLLDSEETPNRITFSTLVPRFCDCGDYELAFDLSKKMFNRQIVVDEALLQLVVDGLVKQSMVDEAEELVELGKSNSYVQYSLMMPTNDKLPENGDHSV</sequence>
<gene>
    <name evidence="4" type="ORF">Cgig2_004264</name>
</gene>
<evidence type="ECO:0000256" key="2">
    <source>
        <dbReference type="ARBA" id="ARBA00022737"/>
    </source>
</evidence>